<protein>
    <submittedName>
        <fullName evidence="1">HAD superfamily hydrolase (TIGR01509 family)</fullName>
    </submittedName>
</protein>
<comment type="caution">
    <text evidence="1">The sequence shown here is derived from an EMBL/GenBank/DDBJ whole genome shotgun (WGS) entry which is preliminary data.</text>
</comment>
<dbReference type="SFLD" id="SFLDS00003">
    <property type="entry name" value="Haloacid_Dehalogenase"/>
    <property type="match status" value="1"/>
</dbReference>
<proteinExistence type="predicted"/>
<sequence length="225" mass="23710">MTLSQLPAGVLWDMDGTLIDSEPYWIDAEMNLAARFGVPWTHEDGLTLVGNPLDVSAQVLIDRGVHLTAAEVIDVLVTEVAARAQAWMPWVPDARALLDEVVDAGIPCALVTMSIGSLVDRFVEQAGDVFSAVVTGDQVAKGKPNPEAYLLAAKRLGVDPTQCVAIEDSPVGIRAAHASGAATIAVSRHTKTPDIQGVTVLTSLEGVALGDLARILCQHAAMVSR</sequence>
<dbReference type="NCBIfam" id="TIGR01509">
    <property type="entry name" value="HAD-SF-IA-v3"/>
    <property type="match status" value="1"/>
</dbReference>
<dbReference type="PRINTS" id="PR00413">
    <property type="entry name" value="HADHALOGNASE"/>
</dbReference>
<dbReference type="InterPro" id="IPR041492">
    <property type="entry name" value="HAD_2"/>
</dbReference>
<dbReference type="RefSeq" id="WP_308477968.1">
    <property type="nucleotide sequence ID" value="NZ_JACBZO010000001.1"/>
</dbReference>
<gene>
    <name evidence="1" type="ORF">BKA03_001698</name>
</gene>
<name>A0A7Z0CI67_9MICO</name>
<dbReference type="Gene3D" id="3.40.50.1000">
    <property type="entry name" value="HAD superfamily/HAD-like"/>
    <property type="match status" value="1"/>
</dbReference>
<accession>A0A7Z0CI67</accession>
<dbReference type="Pfam" id="PF13419">
    <property type="entry name" value="HAD_2"/>
    <property type="match status" value="1"/>
</dbReference>
<evidence type="ECO:0000313" key="2">
    <source>
        <dbReference type="Proteomes" id="UP000547973"/>
    </source>
</evidence>
<keyword evidence="1" id="KW-0378">Hydrolase</keyword>
<dbReference type="Proteomes" id="UP000547973">
    <property type="component" value="Unassembled WGS sequence"/>
</dbReference>
<keyword evidence="2" id="KW-1185">Reference proteome</keyword>
<dbReference type="InterPro" id="IPR023198">
    <property type="entry name" value="PGP-like_dom2"/>
</dbReference>
<evidence type="ECO:0000313" key="1">
    <source>
        <dbReference type="EMBL" id="NYI41579.1"/>
    </source>
</evidence>
<dbReference type="AlphaFoldDB" id="A0A7Z0CI67"/>
<dbReference type="InterPro" id="IPR023214">
    <property type="entry name" value="HAD_sf"/>
</dbReference>
<dbReference type="SFLD" id="SFLDG01129">
    <property type="entry name" value="C1.5:_HAD__Beta-PGM__Phosphata"/>
    <property type="match status" value="1"/>
</dbReference>
<dbReference type="Gene3D" id="1.10.150.240">
    <property type="entry name" value="Putative phosphatase, domain 2"/>
    <property type="match status" value="1"/>
</dbReference>
<dbReference type="CDD" id="cd07505">
    <property type="entry name" value="HAD_BPGM-like"/>
    <property type="match status" value="1"/>
</dbReference>
<dbReference type="InterPro" id="IPR006439">
    <property type="entry name" value="HAD-SF_hydro_IA"/>
</dbReference>
<dbReference type="EMBL" id="JACBZO010000001">
    <property type="protein sequence ID" value="NYI41579.1"/>
    <property type="molecule type" value="Genomic_DNA"/>
</dbReference>
<dbReference type="PANTHER" id="PTHR18901:SF38">
    <property type="entry name" value="PSEUDOURIDINE-5'-PHOSPHATASE"/>
    <property type="match status" value="1"/>
</dbReference>
<dbReference type="InterPro" id="IPR036412">
    <property type="entry name" value="HAD-like_sf"/>
</dbReference>
<dbReference type="PANTHER" id="PTHR18901">
    <property type="entry name" value="2-DEOXYGLUCOSE-6-PHOSPHATE PHOSPHATASE 2"/>
    <property type="match status" value="1"/>
</dbReference>
<reference evidence="1 2" key="1">
    <citation type="submission" date="2020-07" db="EMBL/GenBank/DDBJ databases">
        <title>Sequencing the genomes of 1000 actinobacteria strains.</title>
        <authorList>
            <person name="Klenk H.-P."/>
        </authorList>
    </citation>
    <scope>NUCLEOTIDE SEQUENCE [LARGE SCALE GENOMIC DNA]</scope>
    <source>
        <strain evidence="1 2">DSM 19970</strain>
    </source>
</reference>
<organism evidence="1 2">
    <name type="scientific">Demequina lutea</name>
    <dbReference type="NCBI Taxonomy" id="431489"/>
    <lineage>
        <taxon>Bacteria</taxon>
        <taxon>Bacillati</taxon>
        <taxon>Actinomycetota</taxon>
        <taxon>Actinomycetes</taxon>
        <taxon>Micrococcales</taxon>
        <taxon>Demequinaceae</taxon>
        <taxon>Demequina</taxon>
    </lineage>
</organism>
<dbReference type="SUPFAM" id="SSF56784">
    <property type="entry name" value="HAD-like"/>
    <property type="match status" value="1"/>
</dbReference>
<dbReference type="GO" id="GO:0016787">
    <property type="term" value="F:hydrolase activity"/>
    <property type="evidence" value="ECO:0007669"/>
    <property type="project" value="UniProtKB-KW"/>
</dbReference>